<feature type="compositionally biased region" description="Basic and acidic residues" evidence="15">
    <location>
        <begin position="1"/>
        <end position="17"/>
    </location>
</feature>
<gene>
    <name evidence="16" type="ORF">PSAL00342_LOCUS1141</name>
</gene>
<comment type="subcellular location">
    <subcellularLocation>
        <location evidence="1 14">Endoplasmic reticulum membrane</location>
        <topology evidence="1 14">Multi-pass membrane protein</topology>
    </subcellularLocation>
</comment>
<evidence type="ECO:0000256" key="11">
    <source>
        <dbReference type="ARBA" id="ARBA00023098"/>
    </source>
</evidence>
<comment type="caution">
    <text evidence="14">Lacks conserved residue(s) required for the propagation of feature annotation.</text>
</comment>
<feature type="region of interest" description="Disordered" evidence="15">
    <location>
        <begin position="1"/>
        <end position="35"/>
    </location>
</feature>
<keyword evidence="6 14" id="KW-0808">Transferase</keyword>
<dbReference type="PANTHER" id="PTHR12317:SF0">
    <property type="entry name" value="ACYLTRANSFERASE"/>
    <property type="match status" value="1"/>
</dbReference>
<evidence type="ECO:0000256" key="7">
    <source>
        <dbReference type="ARBA" id="ARBA00022692"/>
    </source>
</evidence>
<feature type="transmembrane region" description="Helical" evidence="14">
    <location>
        <begin position="44"/>
        <end position="63"/>
    </location>
</feature>
<name>A0A7S3U9I5_9CHLO</name>
<dbReference type="Pfam" id="PF03982">
    <property type="entry name" value="DAGAT"/>
    <property type="match status" value="1"/>
</dbReference>
<dbReference type="GO" id="GO:0006071">
    <property type="term" value="P:glycerol metabolic process"/>
    <property type="evidence" value="ECO:0007669"/>
    <property type="project" value="UniProtKB-KW"/>
</dbReference>
<keyword evidence="11" id="KW-0443">Lipid metabolism</keyword>
<keyword evidence="5" id="KW-0444">Lipid biosynthesis</keyword>
<evidence type="ECO:0000256" key="14">
    <source>
        <dbReference type="RuleBase" id="RU367023"/>
    </source>
</evidence>
<evidence type="ECO:0000256" key="2">
    <source>
        <dbReference type="ARBA" id="ARBA00004771"/>
    </source>
</evidence>
<keyword evidence="13" id="KW-0012">Acyltransferase</keyword>
<dbReference type="AlphaFoldDB" id="A0A7S3U9I5"/>
<comment type="pathway">
    <text evidence="3">Lipid metabolism.</text>
</comment>
<dbReference type="PANTHER" id="PTHR12317">
    <property type="entry name" value="DIACYLGLYCEROL O-ACYLTRANSFERASE"/>
    <property type="match status" value="1"/>
</dbReference>
<evidence type="ECO:0000256" key="13">
    <source>
        <dbReference type="ARBA" id="ARBA00023315"/>
    </source>
</evidence>
<evidence type="ECO:0000256" key="15">
    <source>
        <dbReference type="SAM" id="MobiDB-lite"/>
    </source>
</evidence>
<dbReference type="EMBL" id="HBIS01001307">
    <property type="protein sequence ID" value="CAE0607324.1"/>
    <property type="molecule type" value="Transcribed_RNA"/>
</dbReference>
<keyword evidence="7 14" id="KW-0812">Transmembrane</keyword>
<dbReference type="InterPro" id="IPR007130">
    <property type="entry name" value="DAGAT"/>
</dbReference>
<reference evidence="16" key="1">
    <citation type="submission" date="2021-01" db="EMBL/GenBank/DDBJ databases">
        <authorList>
            <person name="Corre E."/>
            <person name="Pelletier E."/>
            <person name="Niang G."/>
            <person name="Scheremetjew M."/>
            <person name="Finn R."/>
            <person name="Kale V."/>
            <person name="Holt S."/>
            <person name="Cochrane G."/>
            <person name="Meng A."/>
            <person name="Brown T."/>
            <person name="Cohen L."/>
        </authorList>
    </citation>
    <scope>NUCLEOTIDE SEQUENCE</scope>
    <source>
        <strain evidence="16">CCMP1897</strain>
    </source>
</reference>
<protein>
    <recommendedName>
        <fullName evidence="14">Acyltransferase</fullName>
        <ecNumber evidence="14">2.3.1.-</ecNumber>
    </recommendedName>
</protein>
<comment type="pathway">
    <text evidence="2">Glycerolipid metabolism; triacylglycerol biosynthesis.</text>
</comment>
<keyword evidence="12 14" id="KW-0472">Membrane</keyword>
<keyword evidence="8" id="KW-0319">Glycerol metabolism</keyword>
<evidence type="ECO:0000256" key="3">
    <source>
        <dbReference type="ARBA" id="ARBA00005189"/>
    </source>
</evidence>
<evidence type="ECO:0000256" key="10">
    <source>
        <dbReference type="ARBA" id="ARBA00022989"/>
    </source>
</evidence>
<organism evidence="16">
    <name type="scientific">Picocystis salinarum</name>
    <dbReference type="NCBI Taxonomy" id="88271"/>
    <lineage>
        <taxon>Eukaryota</taxon>
        <taxon>Viridiplantae</taxon>
        <taxon>Chlorophyta</taxon>
        <taxon>Picocystophyceae</taxon>
        <taxon>Picocystales</taxon>
        <taxon>Picocystaceae</taxon>
        <taxon>Picocystis</taxon>
    </lineage>
</organism>
<dbReference type="EC" id="2.3.1.-" evidence="14"/>
<evidence type="ECO:0000256" key="9">
    <source>
        <dbReference type="ARBA" id="ARBA00022824"/>
    </source>
</evidence>
<sequence>MGTKHGEGAHPDGRGEDANEAGGTDGTEQRDTKKKPWRKRTMEYLAVLFFMSSTFSALLGWMLAIALLLASRATAAIMAVYLAWMFLGPGQPIRSKTWSTPLRNAGLWKHFVDYFPIKLVKTAELDPKKNYVFAYHPHGVICLGGWGNFMTNATGFDDRFYGIKLHALTLKMNLNTPFLRTYLHWHGASDVSKETCRAILERGPGNAIFLAVGGALESLHAYPGEYSIVLKHRKGFVRVALQTGSCLVPVLSFGEPDTFLTRTPRPGTLGRQKLYDFYRRFGVVFPEVTGDFWHLFGFMPQRTPIVSVVGSPLEVPKTDGKKGDPDFEAVVDHYHALYIERLRDLWDRHKNTLALHRIGTMKVVE</sequence>
<keyword evidence="10 14" id="KW-1133">Transmembrane helix</keyword>
<evidence type="ECO:0000256" key="1">
    <source>
        <dbReference type="ARBA" id="ARBA00004477"/>
    </source>
</evidence>
<dbReference type="GO" id="GO:0005789">
    <property type="term" value="C:endoplasmic reticulum membrane"/>
    <property type="evidence" value="ECO:0007669"/>
    <property type="project" value="UniProtKB-SubCell"/>
</dbReference>
<dbReference type="CDD" id="cd07987">
    <property type="entry name" value="LPLAT_MGAT-like"/>
    <property type="match status" value="1"/>
</dbReference>
<keyword evidence="9 14" id="KW-0256">Endoplasmic reticulum</keyword>
<comment type="similarity">
    <text evidence="4 14">Belongs to the diacylglycerol acyltransferase family.</text>
</comment>
<evidence type="ECO:0000256" key="6">
    <source>
        <dbReference type="ARBA" id="ARBA00022679"/>
    </source>
</evidence>
<dbReference type="GO" id="GO:0004144">
    <property type="term" value="F:diacylglycerol O-acyltransferase activity"/>
    <property type="evidence" value="ECO:0007669"/>
    <property type="project" value="UniProtKB-ARBA"/>
</dbReference>
<evidence type="ECO:0000313" key="16">
    <source>
        <dbReference type="EMBL" id="CAE0607324.1"/>
    </source>
</evidence>
<evidence type="ECO:0000256" key="12">
    <source>
        <dbReference type="ARBA" id="ARBA00023136"/>
    </source>
</evidence>
<evidence type="ECO:0000256" key="4">
    <source>
        <dbReference type="ARBA" id="ARBA00005420"/>
    </source>
</evidence>
<evidence type="ECO:0000256" key="8">
    <source>
        <dbReference type="ARBA" id="ARBA00022798"/>
    </source>
</evidence>
<evidence type="ECO:0000256" key="5">
    <source>
        <dbReference type="ARBA" id="ARBA00022516"/>
    </source>
</evidence>
<proteinExistence type="inferred from homology"/>
<accession>A0A7S3U9I5</accession>
<dbReference type="GO" id="GO:0019432">
    <property type="term" value="P:triglyceride biosynthetic process"/>
    <property type="evidence" value="ECO:0007669"/>
    <property type="project" value="TreeGrafter"/>
</dbReference>